<accession>A0ABR4GLZ0</accession>
<evidence type="ECO:0000313" key="2">
    <source>
        <dbReference type="EMBL" id="KAL2800094.1"/>
    </source>
</evidence>
<evidence type="ECO:0000259" key="1">
    <source>
        <dbReference type="Pfam" id="PF13391"/>
    </source>
</evidence>
<comment type="caution">
    <text evidence="2">The sequence shown here is derived from an EMBL/GenBank/DDBJ whole genome shotgun (WGS) entry which is preliminary data.</text>
</comment>
<reference evidence="2 3" key="1">
    <citation type="submission" date="2024-07" db="EMBL/GenBank/DDBJ databases">
        <title>Section-level genome sequencing and comparative genomics of Aspergillus sections Usti and Cavernicolus.</title>
        <authorList>
            <consortium name="Lawrence Berkeley National Laboratory"/>
            <person name="Nybo J.L."/>
            <person name="Vesth T.C."/>
            <person name="Theobald S."/>
            <person name="Frisvad J.C."/>
            <person name="Larsen T.O."/>
            <person name="Kjaerboelling I."/>
            <person name="Rothschild-Mancinelli K."/>
            <person name="Lyhne E.K."/>
            <person name="Kogle M.E."/>
            <person name="Barry K."/>
            <person name="Clum A."/>
            <person name="Na H."/>
            <person name="Ledsgaard L."/>
            <person name="Lin J."/>
            <person name="Lipzen A."/>
            <person name="Kuo A."/>
            <person name="Riley R."/>
            <person name="Mondo S."/>
            <person name="Labutti K."/>
            <person name="Haridas S."/>
            <person name="Pangalinan J."/>
            <person name="Salamov A.A."/>
            <person name="Simmons B.A."/>
            <person name="Magnuson J.K."/>
            <person name="Chen J."/>
            <person name="Drula E."/>
            <person name="Henrissat B."/>
            <person name="Wiebenga A."/>
            <person name="Lubbers R.J."/>
            <person name="Gomes A.C."/>
            <person name="Makela M.R."/>
            <person name="Stajich J."/>
            <person name="Grigoriev I.V."/>
            <person name="Mortensen U.H."/>
            <person name="De Vries R.P."/>
            <person name="Baker S.E."/>
            <person name="Andersen M.R."/>
        </authorList>
    </citation>
    <scope>NUCLEOTIDE SEQUENCE [LARGE SCALE GENOMIC DNA]</scope>
    <source>
        <strain evidence="2 3">CBS 209.92</strain>
    </source>
</reference>
<organism evidence="2 3">
    <name type="scientific">Aspergillus keveii</name>
    <dbReference type="NCBI Taxonomy" id="714993"/>
    <lineage>
        <taxon>Eukaryota</taxon>
        <taxon>Fungi</taxon>
        <taxon>Dikarya</taxon>
        <taxon>Ascomycota</taxon>
        <taxon>Pezizomycotina</taxon>
        <taxon>Eurotiomycetes</taxon>
        <taxon>Eurotiomycetidae</taxon>
        <taxon>Eurotiales</taxon>
        <taxon>Aspergillaceae</taxon>
        <taxon>Aspergillus</taxon>
        <taxon>Aspergillus subgen. Nidulantes</taxon>
    </lineage>
</organism>
<keyword evidence="3" id="KW-1185">Reference proteome</keyword>
<evidence type="ECO:0000313" key="3">
    <source>
        <dbReference type="Proteomes" id="UP001610563"/>
    </source>
</evidence>
<feature type="domain" description="HNH nuclease" evidence="1">
    <location>
        <begin position="37"/>
        <end position="66"/>
    </location>
</feature>
<proteinExistence type="predicted"/>
<dbReference type="Proteomes" id="UP001610563">
    <property type="component" value="Unassembled WGS sequence"/>
</dbReference>
<protein>
    <recommendedName>
        <fullName evidence="1">HNH nuclease domain-containing protein</fullName>
    </recommendedName>
</protein>
<dbReference type="Pfam" id="PF13391">
    <property type="entry name" value="HNH_2"/>
    <property type="match status" value="1"/>
</dbReference>
<gene>
    <name evidence="2" type="ORF">BJX66DRAFT_214287</name>
</gene>
<sequence>MEIRNRSGSFCWSCETGTPRHIPVIGRNDLQYQLRTRAQLLQNFHLRSVENGLPLCPNCHTEFGRAHDPGFVFIPVDLEYFFRFEEKDKADRQDPARPGMMPRQRRVPTIQEYRQHLVDQKLIPAGAQYGYYRRTIS</sequence>
<name>A0ABR4GLZ0_9EURO</name>
<dbReference type="EMBL" id="JBFTWV010000005">
    <property type="protein sequence ID" value="KAL2800094.1"/>
    <property type="molecule type" value="Genomic_DNA"/>
</dbReference>
<dbReference type="InterPro" id="IPR003615">
    <property type="entry name" value="HNH_nuc"/>
</dbReference>